<dbReference type="OMA" id="VHIGFTL"/>
<proteinExistence type="inferred from homology"/>
<evidence type="ECO:0000256" key="6">
    <source>
        <dbReference type="ARBA" id="ARBA00022989"/>
    </source>
</evidence>
<dbReference type="OrthoDB" id="3222at2759"/>
<dbReference type="GO" id="GO:0015254">
    <property type="term" value="F:glycerol channel activity"/>
    <property type="evidence" value="ECO:0007669"/>
    <property type="project" value="TreeGrafter"/>
</dbReference>
<dbReference type="Pfam" id="PF00230">
    <property type="entry name" value="MIP"/>
    <property type="match status" value="1"/>
</dbReference>
<dbReference type="GO" id="GO:0015250">
    <property type="term" value="F:water channel activity"/>
    <property type="evidence" value="ECO:0007669"/>
    <property type="project" value="TreeGrafter"/>
</dbReference>
<feature type="transmembrane region" description="Helical" evidence="10">
    <location>
        <begin position="70"/>
        <end position="91"/>
    </location>
</feature>
<evidence type="ECO:0000256" key="2">
    <source>
        <dbReference type="ARBA" id="ARBA00006175"/>
    </source>
</evidence>
<evidence type="ECO:0000256" key="5">
    <source>
        <dbReference type="ARBA" id="ARBA00022737"/>
    </source>
</evidence>
<dbReference type="AlphaFoldDB" id="M5G449"/>
<dbReference type="InterPro" id="IPR023271">
    <property type="entry name" value="Aquaporin-like"/>
</dbReference>
<accession>M5G449</accession>
<keyword evidence="3 9" id="KW-0813">Transport</keyword>
<dbReference type="GO" id="GO:0005886">
    <property type="term" value="C:plasma membrane"/>
    <property type="evidence" value="ECO:0007669"/>
    <property type="project" value="TreeGrafter"/>
</dbReference>
<dbReference type="Proteomes" id="UP000030653">
    <property type="component" value="Unassembled WGS sequence"/>
</dbReference>
<gene>
    <name evidence="11" type="ORF">DACRYDRAFT_57640</name>
</gene>
<evidence type="ECO:0000256" key="9">
    <source>
        <dbReference type="RuleBase" id="RU000477"/>
    </source>
</evidence>
<comment type="catalytic activity">
    <reaction evidence="8">
        <text>H2O(in) = H2O(out)</text>
        <dbReference type="Rhea" id="RHEA:29667"/>
        <dbReference type="ChEBI" id="CHEBI:15377"/>
    </reaction>
</comment>
<dbReference type="PRINTS" id="PR00783">
    <property type="entry name" value="MINTRINSICP"/>
</dbReference>
<dbReference type="HOGENOM" id="CLU_020019_9_0_1"/>
<dbReference type="EMBL" id="JH795873">
    <property type="protein sequence ID" value="EJT98532.1"/>
    <property type="molecule type" value="Genomic_DNA"/>
</dbReference>
<feature type="transmembrane region" description="Helical" evidence="10">
    <location>
        <begin position="198"/>
        <end position="217"/>
    </location>
</feature>
<dbReference type="STRING" id="1858805.M5G449"/>
<evidence type="ECO:0000313" key="11">
    <source>
        <dbReference type="EMBL" id="EJT98532.1"/>
    </source>
</evidence>
<dbReference type="PROSITE" id="PS00221">
    <property type="entry name" value="MIP"/>
    <property type="match status" value="1"/>
</dbReference>
<feature type="transmembrane region" description="Helical" evidence="10">
    <location>
        <begin position="111"/>
        <end position="132"/>
    </location>
</feature>
<evidence type="ECO:0000256" key="8">
    <source>
        <dbReference type="ARBA" id="ARBA00034651"/>
    </source>
</evidence>
<organism evidence="11 12">
    <name type="scientific">Dacryopinax primogenitus (strain DJM 731)</name>
    <name type="common">Brown rot fungus</name>
    <dbReference type="NCBI Taxonomy" id="1858805"/>
    <lineage>
        <taxon>Eukaryota</taxon>
        <taxon>Fungi</taxon>
        <taxon>Dikarya</taxon>
        <taxon>Basidiomycota</taxon>
        <taxon>Agaricomycotina</taxon>
        <taxon>Dacrymycetes</taxon>
        <taxon>Dacrymycetales</taxon>
        <taxon>Dacrymycetaceae</taxon>
        <taxon>Dacryopinax</taxon>
    </lineage>
</organism>
<protein>
    <submittedName>
        <fullName evidence="11">Aquaporin-like protein</fullName>
    </submittedName>
</protein>
<evidence type="ECO:0000256" key="10">
    <source>
        <dbReference type="SAM" id="Phobius"/>
    </source>
</evidence>
<dbReference type="RefSeq" id="XP_040625430.1">
    <property type="nucleotide sequence ID" value="XM_040775460.1"/>
</dbReference>
<dbReference type="Gene3D" id="1.20.1080.10">
    <property type="entry name" value="Glycerol uptake facilitator protein"/>
    <property type="match status" value="1"/>
</dbReference>
<dbReference type="PANTHER" id="PTHR43829">
    <property type="entry name" value="AQUAPORIN OR AQUAGLYCEROPORIN RELATED"/>
    <property type="match status" value="1"/>
</dbReference>
<sequence>MTVHILENELLYQENRWSRFRALLRQSLAEFLGTLLFVMFGLAASFQSSLSSNATMFPGEPRGDYASMCFGWGIGLCLGLWVSGGISGGHLNPAVTLAFASLRRFSWVKDVVYWLSQLLGGCVGAAIVYGLYRFLHVLKDNIHPRLYERDSSSIFLASPNLYTSPATAFFSEFLCAAIFVLALFALTDSENCSIVPELVPPALGIVFAGIGLCFGLNKHWTINPIRDLASRLILSAVGYPSNVWVANSHYWLWGPIVSRVLSFQLYYSQHLSAEVFLEGFFYDAICFTGPESILNRRHAVPHSTEPQLTEFEQTVCHPRRSCCDRCIKDARAHF</sequence>
<reference evidence="11 12" key="1">
    <citation type="journal article" date="2012" name="Science">
        <title>The Paleozoic origin of enzymatic lignin decomposition reconstructed from 31 fungal genomes.</title>
        <authorList>
            <person name="Floudas D."/>
            <person name="Binder M."/>
            <person name="Riley R."/>
            <person name="Barry K."/>
            <person name="Blanchette R.A."/>
            <person name="Henrissat B."/>
            <person name="Martinez A.T."/>
            <person name="Otillar R."/>
            <person name="Spatafora J.W."/>
            <person name="Yadav J.S."/>
            <person name="Aerts A."/>
            <person name="Benoit I."/>
            <person name="Boyd A."/>
            <person name="Carlson A."/>
            <person name="Copeland A."/>
            <person name="Coutinho P.M."/>
            <person name="de Vries R.P."/>
            <person name="Ferreira P."/>
            <person name="Findley K."/>
            <person name="Foster B."/>
            <person name="Gaskell J."/>
            <person name="Glotzer D."/>
            <person name="Gorecki P."/>
            <person name="Heitman J."/>
            <person name="Hesse C."/>
            <person name="Hori C."/>
            <person name="Igarashi K."/>
            <person name="Jurgens J.A."/>
            <person name="Kallen N."/>
            <person name="Kersten P."/>
            <person name="Kohler A."/>
            <person name="Kuees U."/>
            <person name="Kumar T.K.A."/>
            <person name="Kuo A."/>
            <person name="LaButti K."/>
            <person name="Larrondo L.F."/>
            <person name="Lindquist E."/>
            <person name="Ling A."/>
            <person name="Lombard V."/>
            <person name="Lucas S."/>
            <person name="Lundell T."/>
            <person name="Martin R."/>
            <person name="McLaughlin D.J."/>
            <person name="Morgenstern I."/>
            <person name="Morin E."/>
            <person name="Murat C."/>
            <person name="Nagy L.G."/>
            <person name="Nolan M."/>
            <person name="Ohm R.A."/>
            <person name="Patyshakuliyeva A."/>
            <person name="Rokas A."/>
            <person name="Ruiz-Duenas F.J."/>
            <person name="Sabat G."/>
            <person name="Salamov A."/>
            <person name="Samejima M."/>
            <person name="Schmutz J."/>
            <person name="Slot J.C."/>
            <person name="St John F."/>
            <person name="Stenlid J."/>
            <person name="Sun H."/>
            <person name="Sun S."/>
            <person name="Syed K."/>
            <person name="Tsang A."/>
            <person name="Wiebenga A."/>
            <person name="Young D."/>
            <person name="Pisabarro A."/>
            <person name="Eastwood D.C."/>
            <person name="Martin F."/>
            <person name="Cullen D."/>
            <person name="Grigoriev I.V."/>
            <person name="Hibbett D.S."/>
        </authorList>
    </citation>
    <scope>NUCLEOTIDE SEQUENCE [LARGE SCALE GENOMIC DNA]</scope>
    <source>
        <strain evidence="11 12">DJM-731 SS1</strain>
    </source>
</reference>
<keyword evidence="6 10" id="KW-1133">Transmembrane helix</keyword>
<feature type="transmembrane region" description="Helical" evidence="10">
    <location>
        <begin position="28"/>
        <end position="50"/>
    </location>
</feature>
<evidence type="ECO:0000256" key="3">
    <source>
        <dbReference type="ARBA" id="ARBA00022448"/>
    </source>
</evidence>
<feature type="transmembrane region" description="Helical" evidence="10">
    <location>
        <begin position="166"/>
        <end position="186"/>
    </location>
</feature>
<keyword evidence="12" id="KW-1185">Reference proteome</keyword>
<dbReference type="InterPro" id="IPR050363">
    <property type="entry name" value="MIP/Aquaporin"/>
</dbReference>
<name>M5G449_DACPD</name>
<keyword evidence="4 9" id="KW-0812">Transmembrane</keyword>
<evidence type="ECO:0000256" key="4">
    <source>
        <dbReference type="ARBA" id="ARBA00022692"/>
    </source>
</evidence>
<dbReference type="GeneID" id="63690522"/>
<dbReference type="InterPro" id="IPR000425">
    <property type="entry name" value="MIP"/>
</dbReference>
<evidence type="ECO:0000313" key="12">
    <source>
        <dbReference type="Proteomes" id="UP000030653"/>
    </source>
</evidence>
<evidence type="ECO:0000256" key="1">
    <source>
        <dbReference type="ARBA" id="ARBA00004141"/>
    </source>
</evidence>
<comment type="similarity">
    <text evidence="2 9">Belongs to the MIP/aquaporin (TC 1.A.8) family.</text>
</comment>
<dbReference type="SUPFAM" id="SSF81338">
    <property type="entry name" value="Aquaporin-like"/>
    <property type="match status" value="1"/>
</dbReference>
<comment type="subcellular location">
    <subcellularLocation>
        <location evidence="1">Membrane</location>
        <topology evidence="1">Multi-pass membrane protein</topology>
    </subcellularLocation>
</comment>
<dbReference type="InterPro" id="IPR022357">
    <property type="entry name" value="MIP_CS"/>
</dbReference>
<dbReference type="PANTHER" id="PTHR43829:SF9">
    <property type="entry name" value="AQUAPORIN-9"/>
    <property type="match status" value="1"/>
</dbReference>
<keyword evidence="7 10" id="KW-0472">Membrane</keyword>
<keyword evidence="5" id="KW-0677">Repeat</keyword>
<evidence type="ECO:0000256" key="7">
    <source>
        <dbReference type="ARBA" id="ARBA00023136"/>
    </source>
</evidence>